<feature type="non-terminal residue" evidence="2">
    <location>
        <position position="82"/>
    </location>
</feature>
<organism evidence="2 3">
    <name type="scientific">Rhizoctonia solani AG-3 Rhs1AP</name>
    <dbReference type="NCBI Taxonomy" id="1086054"/>
    <lineage>
        <taxon>Eukaryota</taxon>
        <taxon>Fungi</taxon>
        <taxon>Dikarya</taxon>
        <taxon>Basidiomycota</taxon>
        <taxon>Agaricomycotina</taxon>
        <taxon>Agaricomycetes</taxon>
        <taxon>Cantharellales</taxon>
        <taxon>Ceratobasidiaceae</taxon>
        <taxon>Rhizoctonia</taxon>
    </lineage>
</organism>
<evidence type="ECO:0000256" key="1">
    <source>
        <dbReference type="SAM" id="MobiDB-lite"/>
    </source>
</evidence>
<proteinExistence type="predicted"/>
<accession>X8JD27</accession>
<gene>
    <name evidence="2" type="ORF">RSOL_386410</name>
</gene>
<sequence>MEDVQPKRFIQKPVNTEQGRSKKLAPKQAGEGLIQEPDLGSSNEMCTGTGENFYKPPLVYSLDGIRMNASPIRAWSREQRSS</sequence>
<feature type="region of interest" description="Disordered" evidence="1">
    <location>
        <begin position="1"/>
        <end position="50"/>
    </location>
</feature>
<name>X8JD27_9AGAM</name>
<feature type="compositionally biased region" description="Polar residues" evidence="1">
    <location>
        <begin position="40"/>
        <end position="50"/>
    </location>
</feature>
<dbReference type="AlphaFoldDB" id="X8JD27"/>
<evidence type="ECO:0000313" key="2">
    <source>
        <dbReference type="EMBL" id="EUC61181.1"/>
    </source>
</evidence>
<comment type="caution">
    <text evidence="2">The sequence shown here is derived from an EMBL/GenBank/DDBJ whole genome shotgun (WGS) entry which is preliminary data.</text>
</comment>
<reference evidence="3" key="1">
    <citation type="journal article" date="2014" name="Genome Announc.">
        <title>Draft genome sequence of the plant-pathogenic soil fungus Rhizoctonia solani anastomosis group 3 strain Rhs1AP.</title>
        <authorList>
            <person name="Cubeta M.A."/>
            <person name="Thomas E."/>
            <person name="Dean R.A."/>
            <person name="Jabaji S."/>
            <person name="Neate S.M."/>
            <person name="Tavantzis S."/>
            <person name="Toda T."/>
            <person name="Vilgalys R."/>
            <person name="Bharathan N."/>
            <person name="Fedorova-Abrams N."/>
            <person name="Pakala S.B."/>
            <person name="Pakala S.M."/>
            <person name="Zafar N."/>
            <person name="Joardar V."/>
            <person name="Losada L."/>
            <person name="Nierman W.C."/>
        </authorList>
    </citation>
    <scope>NUCLEOTIDE SEQUENCE [LARGE SCALE GENOMIC DNA]</scope>
    <source>
        <strain evidence="3">AG-3</strain>
    </source>
</reference>
<protein>
    <submittedName>
        <fullName evidence="2">Uncharacterized protein</fullName>
    </submittedName>
</protein>
<evidence type="ECO:0000313" key="3">
    <source>
        <dbReference type="Proteomes" id="UP000030108"/>
    </source>
</evidence>
<dbReference type="Proteomes" id="UP000030108">
    <property type="component" value="Unassembled WGS sequence"/>
</dbReference>
<dbReference type="EMBL" id="JATN01000319">
    <property type="protein sequence ID" value="EUC61181.1"/>
    <property type="molecule type" value="Genomic_DNA"/>
</dbReference>